<feature type="non-terminal residue" evidence="2">
    <location>
        <position position="1"/>
    </location>
</feature>
<sequence>ERARRPDPSDPARAAARRPGDGRRHGAGRAR</sequence>
<feature type="compositionally biased region" description="Basic and acidic residues" evidence="1">
    <location>
        <begin position="1"/>
        <end position="10"/>
    </location>
</feature>
<feature type="region of interest" description="Disordered" evidence="1">
    <location>
        <begin position="1"/>
        <end position="31"/>
    </location>
</feature>
<name>A0A6J4PE88_9ACTN</name>
<evidence type="ECO:0000313" key="2">
    <source>
        <dbReference type="EMBL" id="CAA9411350.1"/>
    </source>
</evidence>
<evidence type="ECO:0000256" key="1">
    <source>
        <dbReference type="SAM" id="MobiDB-lite"/>
    </source>
</evidence>
<reference evidence="2" key="1">
    <citation type="submission" date="2020-02" db="EMBL/GenBank/DDBJ databases">
        <authorList>
            <person name="Meier V. D."/>
        </authorList>
    </citation>
    <scope>NUCLEOTIDE SEQUENCE</scope>
    <source>
        <strain evidence="2">AVDCRST_MAG35</strain>
    </source>
</reference>
<dbReference type="EMBL" id="CADCUY010000295">
    <property type="protein sequence ID" value="CAA9411350.1"/>
    <property type="molecule type" value="Genomic_DNA"/>
</dbReference>
<protein>
    <submittedName>
        <fullName evidence="2">Uncharacterized protein</fullName>
    </submittedName>
</protein>
<accession>A0A6J4PE88</accession>
<gene>
    <name evidence="2" type="ORF">AVDCRST_MAG35-1452</name>
</gene>
<proteinExistence type="predicted"/>
<dbReference type="AlphaFoldDB" id="A0A6J4PE88"/>
<organism evidence="2">
    <name type="scientific">uncultured Quadrisphaera sp</name>
    <dbReference type="NCBI Taxonomy" id="904978"/>
    <lineage>
        <taxon>Bacteria</taxon>
        <taxon>Bacillati</taxon>
        <taxon>Actinomycetota</taxon>
        <taxon>Actinomycetes</taxon>
        <taxon>Kineosporiales</taxon>
        <taxon>Kineosporiaceae</taxon>
        <taxon>Quadrisphaera</taxon>
        <taxon>environmental samples</taxon>
    </lineage>
</organism>
<feature type="non-terminal residue" evidence="2">
    <location>
        <position position="31"/>
    </location>
</feature>